<dbReference type="InterPro" id="IPR031009">
    <property type="entry name" value="Tcm_partner"/>
</dbReference>
<proteinExistence type="predicted"/>
<sequence length="240" mass="27581">MFIDPFGTGAPFREVSRLLSSERSEVLINLDADGLARIAAAGKDANSDTVLADAFGMSDWAEHLDLTRAQEDQCRQVLHIYRQQLFQHADYTFPFEMRGKHNLLNYYLVFASNHPLGLKKMKEAMGTIDKSGEYKFRDADVGQPRIFQFDRPNEWTEWAEKMFASCKGGRVEWKQVEQYVLNETPFINVSTLLEPMEKEGYLANVETVTGVRRNKGQFTKEKVVAVHFVDKRAVQQGFWD</sequence>
<keyword evidence="2" id="KW-1185">Reference proteome</keyword>
<name>A0ABV4U5T6_9BACT</name>
<gene>
    <name evidence="1" type="primary">tcmP</name>
    <name evidence="1" type="ORF">ACERK3_11785</name>
</gene>
<dbReference type="NCBIfam" id="TIGR04474">
    <property type="entry name" value="tcm_partner"/>
    <property type="match status" value="1"/>
</dbReference>
<reference evidence="1 2" key="1">
    <citation type="submission" date="2024-08" db="EMBL/GenBank/DDBJ databases">
        <title>Whole-genome sequencing of halo(alkali)philic microorganisms from hypersaline lakes.</title>
        <authorList>
            <person name="Sorokin D.Y."/>
            <person name="Merkel A.Y."/>
            <person name="Messina E."/>
            <person name="Yakimov M."/>
        </authorList>
    </citation>
    <scope>NUCLEOTIDE SEQUENCE [LARGE SCALE GENOMIC DNA]</scope>
    <source>
        <strain evidence="1 2">AB-hyl4</strain>
    </source>
</reference>
<accession>A0ABV4U5T6</accession>
<protein>
    <submittedName>
        <fullName evidence="1">Three-Cys-motif partner protein TcmP</fullName>
    </submittedName>
</protein>
<dbReference type="Proteomes" id="UP001575105">
    <property type="component" value="Unassembled WGS sequence"/>
</dbReference>
<dbReference type="RefSeq" id="WP_425345987.1">
    <property type="nucleotide sequence ID" value="NZ_JBGUBD010000006.1"/>
</dbReference>
<organism evidence="1 2">
    <name type="scientific">Natronomicrosphaera hydrolytica</name>
    <dbReference type="NCBI Taxonomy" id="3242702"/>
    <lineage>
        <taxon>Bacteria</taxon>
        <taxon>Pseudomonadati</taxon>
        <taxon>Planctomycetota</taxon>
        <taxon>Phycisphaerae</taxon>
        <taxon>Phycisphaerales</taxon>
        <taxon>Phycisphaeraceae</taxon>
        <taxon>Natronomicrosphaera</taxon>
    </lineage>
</organism>
<comment type="caution">
    <text evidence="1">The sequence shown here is derived from an EMBL/GenBank/DDBJ whole genome shotgun (WGS) entry which is preliminary data.</text>
</comment>
<evidence type="ECO:0000313" key="1">
    <source>
        <dbReference type="EMBL" id="MFA9478966.1"/>
    </source>
</evidence>
<dbReference type="EMBL" id="JBGUBD010000006">
    <property type="protein sequence ID" value="MFA9478966.1"/>
    <property type="molecule type" value="Genomic_DNA"/>
</dbReference>
<evidence type="ECO:0000313" key="2">
    <source>
        <dbReference type="Proteomes" id="UP001575105"/>
    </source>
</evidence>